<dbReference type="InterPro" id="IPR022813">
    <property type="entry name" value="SecD/SecF_arch_bac"/>
</dbReference>
<comment type="similarity">
    <text evidence="9">Belongs to the SecD/SecF family. SecD subfamily.</text>
</comment>
<dbReference type="InterPro" id="IPR048631">
    <property type="entry name" value="SecD_1st"/>
</dbReference>
<feature type="region of interest" description="Disordered" evidence="10">
    <location>
        <begin position="113"/>
        <end position="193"/>
    </location>
</feature>
<dbReference type="RefSeq" id="WP_344063880.1">
    <property type="nucleotide sequence ID" value="NZ_BAAAPN010000034.1"/>
</dbReference>
<evidence type="ECO:0000256" key="6">
    <source>
        <dbReference type="ARBA" id="ARBA00022989"/>
    </source>
</evidence>
<keyword evidence="6 9" id="KW-1133">Transmembrane helix</keyword>
<evidence type="ECO:0000313" key="14">
    <source>
        <dbReference type="EMBL" id="GAA1754838.1"/>
    </source>
</evidence>
<comment type="subcellular location">
    <subcellularLocation>
        <location evidence="1 9">Cell membrane</location>
        <topology evidence="1 9">Multi-pass membrane protein</topology>
    </subcellularLocation>
</comment>
<evidence type="ECO:0000256" key="1">
    <source>
        <dbReference type="ARBA" id="ARBA00004651"/>
    </source>
</evidence>
<feature type="transmembrane region" description="Helical" evidence="9">
    <location>
        <begin position="20"/>
        <end position="39"/>
    </location>
</feature>
<feature type="compositionally biased region" description="Low complexity" evidence="10">
    <location>
        <begin position="136"/>
        <end position="191"/>
    </location>
</feature>
<sequence>MARASTRPTRGRPDGAVRTLVTFFVMVAALAAVLGGAVWKSTAQWTPKLGLDLEGGTQLVLKPRLVGDQTVTSQQVAQARDIIAERVDSQGVSGAEVTTQGADNIVVSMAGDPTRQQEDSLRRSSALQFRPVLTVAAGTPAPTPTSTSTGSSTSTGTSTSTSASSTDKSTSSASGGATSSAAPSGTPTSATDQAWVTPGLTTQFDALDCSKDGVLDTIVDDPAKPLVTCSTDKTAKYILGPVAVGGADITDAQAGYRLAQNGQPTNVVEIQLSLDSKATKTYGDLSIEMLNLPSPRNQLASVLDSSVIIAPQFNEPITNGQASITGGFTFQEAQELAKQLKFGSLPISFDLQTRTQISPTLGEEQLRLGILAGLVGLVLVVLYSLFQYRALGLVTVASIVIAALLTYLTIAILGWAQNYRLDMAGVTGLIVAIGVTADSFIVYFERIRDEVRDGRTLRTAVDSGWKRAKRTIVVADGVNFLGALVLYLLASSSVRGFAFTLGLTTLIDILVVFVFTHPVVSLLARRKFFADGHKWSGLDPERLGAKVRYAGRGRISAPHRAAAEGGQA</sequence>
<dbReference type="EMBL" id="BAAAPN010000034">
    <property type="protein sequence ID" value="GAA1754838.1"/>
    <property type="molecule type" value="Genomic_DNA"/>
</dbReference>
<feature type="transmembrane region" description="Helical" evidence="9">
    <location>
        <begin position="472"/>
        <end position="490"/>
    </location>
</feature>
<dbReference type="Gene3D" id="3.30.70.3220">
    <property type="match status" value="1"/>
</dbReference>
<comment type="caution">
    <text evidence="14">The sequence shown here is derived from an EMBL/GenBank/DDBJ whole genome shotgun (WGS) entry which is preliminary data.</text>
</comment>
<proteinExistence type="inferred from homology"/>
<dbReference type="Gene3D" id="1.20.1640.10">
    <property type="entry name" value="Multidrug efflux transporter AcrB transmembrane domain"/>
    <property type="match status" value="1"/>
</dbReference>
<comment type="subunit">
    <text evidence="9">Forms a complex with SecF. Part of the essential Sec protein translocation apparatus which comprises SecA, SecYEG and auxiliary proteins SecDF. Other proteins may also be involved.</text>
</comment>
<evidence type="ECO:0000256" key="2">
    <source>
        <dbReference type="ARBA" id="ARBA00022448"/>
    </source>
</evidence>
<evidence type="ECO:0000313" key="15">
    <source>
        <dbReference type="Proteomes" id="UP001501475"/>
    </source>
</evidence>
<evidence type="ECO:0000256" key="10">
    <source>
        <dbReference type="SAM" id="MobiDB-lite"/>
    </source>
</evidence>
<organism evidence="14 15">
    <name type="scientific">Nostocoides vanveenii</name>
    <dbReference type="NCBI Taxonomy" id="330835"/>
    <lineage>
        <taxon>Bacteria</taxon>
        <taxon>Bacillati</taxon>
        <taxon>Actinomycetota</taxon>
        <taxon>Actinomycetes</taxon>
        <taxon>Micrococcales</taxon>
        <taxon>Intrasporangiaceae</taxon>
        <taxon>Nostocoides</taxon>
    </lineage>
</organism>
<evidence type="ECO:0000256" key="9">
    <source>
        <dbReference type="HAMAP-Rule" id="MF_01463"/>
    </source>
</evidence>
<evidence type="ECO:0000256" key="4">
    <source>
        <dbReference type="ARBA" id="ARBA00022692"/>
    </source>
</evidence>
<evidence type="ECO:0000256" key="8">
    <source>
        <dbReference type="ARBA" id="ARBA00023136"/>
    </source>
</evidence>
<keyword evidence="8 9" id="KW-0472">Membrane</keyword>
<dbReference type="PANTHER" id="PTHR30081">
    <property type="entry name" value="PROTEIN-EXPORT MEMBRANE PROTEIN SEC"/>
    <property type="match status" value="1"/>
</dbReference>
<keyword evidence="7 9" id="KW-0811">Translocation</keyword>
<evidence type="ECO:0000256" key="3">
    <source>
        <dbReference type="ARBA" id="ARBA00022475"/>
    </source>
</evidence>
<dbReference type="InterPro" id="IPR055344">
    <property type="entry name" value="SecD_SecF_C_bact"/>
</dbReference>
<protein>
    <recommendedName>
        <fullName evidence="9">Protein translocase subunit SecD</fullName>
    </recommendedName>
</protein>
<dbReference type="HAMAP" id="MF_01463_B">
    <property type="entry name" value="SecD_B"/>
    <property type="match status" value="1"/>
</dbReference>
<feature type="domain" description="Protein export membrane protein SecD/SecF C-terminal" evidence="11">
    <location>
        <begin position="352"/>
        <end position="523"/>
    </location>
</feature>
<gene>
    <name evidence="9 14" type="primary">secD</name>
    <name evidence="14" type="ORF">GCM10009810_13310</name>
</gene>
<reference evidence="14 15" key="1">
    <citation type="journal article" date="2019" name="Int. J. Syst. Evol. Microbiol.">
        <title>The Global Catalogue of Microorganisms (GCM) 10K type strain sequencing project: providing services to taxonomists for standard genome sequencing and annotation.</title>
        <authorList>
            <consortium name="The Broad Institute Genomics Platform"/>
            <consortium name="The Broad Institute Genome Sequencing Center for Infectious Disease"/>
            <person name="Wu L."/>
            <person name="Ma J."/>
        </authorList>
    </citation>
    <scope>NUCLEOTIDE SEQUENCE [LARGE SCALE GENOMIC DNA]</scope>
    <source>
        <strain evidence="14 15">JCM 15591</strain>
    </source>
</reference>
<feature type="transmembrane region" description="Helical" evidence="9">
    <location>
        <begin position="496"/>
        <end position="524"/>
    </location>
</feature>
<keyword evidence="4 9" id="KW-0812">Transmembrane</keyword>
<dbReference type="Pfam" id="PF02355">
    <property type="entry name" value="SecD_SecF_C"/>
    <property type="match status" value="1"/>
</dbReference>
<dbReference type="Pfam" id="PF22599">
    <property type="entry name" value="SecDF_P1_head"/>
    <property type="match status" value="1"/>
</dbReference>
<feature type="transmembrane region" description="Helical" evidence="9">
    <location>
        <begin position="366"/>
        <end position="386"/>
    </location>
</feature>
<evidence type="ECO:0000259" key="11">
    <source>
        <dbReference type="Pfam" id="PF02355"/>
    </source>
</evidence>
<comment type="function">
    <text evidence="9">Part of the Sec protein translocase complex. Interacts with the SecYEG preprotein conducting channel. SecDF uses the proton motive force (PMF) to complete protein translocation after the ATP-dependent function of SecA.</text>
</comment>
<feature type="domain" description="Protein translocase subunit SecDF P1" evidence="12">
    <location>
        <begin position="76"/>
        <end position="132"/>
    </location>
</feature>
<dbReference type="NCBIfam" id="TIGR00916">
    <property type="entry name" value="2A0604s01"/>
    <property type="match status" value="1"/>
</dbReference>
<dbReference type="SUPFAM" id="SSF82866">
    <property type="entry name" value="Multidrug efflux transporter AcrB transmembrane domain"/>
    <property type="match status" value="1"/>
</dbReference>
<dbReference type="Gene3D" id="3.30.1360.200">
    <property type="match status" value="1"/>
</dbReference>
<dbReference type="InterPro" id="IPR048634">
    <property type="entry name" value="SecD_SecF_C"/>
</dbReference>
<dbReference type="InterPro" id="IPR054384">
    <property type="entry name" value="SecDF_P1_head"/>
</dbReference>
<evidence type="ECO:0000256" key="7">
    <source>
        <dbReference type="ARBA" id="ARBA00023010"/>
    </source>
</evidence>
<dbReference type="Pfam" id="PF21760">
    <property type="entry name" value="SecD_1st"/>
    <property type="match status" value="1"/>
</dbReference>
<dbReference type="Proteomes" id="UP001501475">
    <property type="component" value="Unassembled WGS sequence"/>
</dbReference>
<keyword evidence="5 9" id="KW-0653">Protein transport</keyword>
<accession>A0ABN2KFM5</accession>
<name>A0ABN2KFM5_9MICO</name>
<feature type="transmembrane region" description="Helical" evidence="9">
    <location>
        <begin position="393"/>
        <end position="417"/>
    </location>
</feature>
<feature type="transmembrane region" description="Helical" evidence="9">
    <location>
        <begin position="423"/>
        <end position="444"/>
    </location>
</feature>
<dbReference type="PANTHER" id="PTHR30081:SF1">
    <property type="entry name" value="PROTEIN TRANSLOCASE SUBUNIT SECD"/>
    <property type="match status" value="1"/>
</dbReference>
<keyword evidence="2 9" id="KW-0813">Transport</keyword>
<evidence type="ECO:0000259" key="12">
    <source>
        <dbReference type="Pfam" id="PF21760"/>
    </source>
</evidence>
<evidence type="ECO:0000259" key="13">
    <source>
        <dbReference type="Pfam" id="PF22599"/>
    </source>
</evidence>
<keyword evidence="3 9" id="KW-1003">Cell membrane</keyword>
<feature type="domain" description="SecDF P1 head subdomain" evidence="13">
    <location>
        <begin position="232"/>
        <end position="347"/>
    </location>
</feature>
<dbReference type="NCBIfam" id="TIGR01129">
    <property type="entry name" value="secD"/>
    <property type="match status" value="1"/>
</dbReference>
<keyword evidence="15" id="KW-1185">Reference proteome</keyword>
<evidence type="ECO:0000256" key="5">
    <source>
        <dbReference type="ARBA" id="ARBA00022927"/>
    </source>
</evidence>
<dbReference type="InterPro" id="IPR005791">
    <property type="entry name" value="SecD"/>
</dbReference>